<evidence type="ECO:0000256" key="1">
    <source>
        <dbReference type="ARBA" id="ARBA00008226"/>
    </source>
</evidence>
<dbReference type="Gene3D" id="3.30.930.10">
    <property type="entry name" value="Bira Bifunctional Protein, Domain 2"/>
    <property type="match status" value="2"/>
</dbReference>
<dbReference type="SUPFAM" id="SSF55681">
    <property type="entry name" value="Class II aaRS and biotin synthetases"/>
    <property type="match status" value="1"/>
</dbReference>
<dbReference type="STRING" id="1230905.A0A1G4JFJ0"/>
<proteinExistence type="inferred from homology"/>
<evidence type="ECO:0000259" key="10">
    <source>
        <dbReference type="PROSITE" id="PS50862"/>
    </source>
</evidence>
<keyword evidence="7" id="KW-0030">Aminoacyl-tRNA synthetase</keyword>
<dbReference type="Gene3D" id="3.40.50.800">
    <property type="entry name" value="Anticodon-binding domain"/>
    <property type="match status" value="1"/>
</dbReference>
<evidence type="ECO:0000256" key="3">
    <source>
        <dbReference type="ARBA" id="ARBA00022598"/>
    </source>
</evidence>
<evidence type="ECO:0000313" key="12">
    <source>
        <dbReference type="Proteomes" id="UP000191024"/>
    </source>
</evidence>
<dbReference type="GO" id="GO:0005524">
    <property type="term" value="F:ATP binding"/>
    <property type="evidence" value="ECO:0007669"/>
    <property type="project" value="UniProtKB-KW"/>
</dbReference>
<dbReference type="InterPro" id="IPR033730">
    <property type="entry name" value="ProRS_core_prok"/>
</dbReference>
<dbReference type="InterPro" id="IPR045864">
    <property type="entry name" value="aa-tRNA-synth_II/BPL/LPL"/>
</dbReference>
<keyword evidence="4" id="KW-0547">Nucleotide-binding</keyword>
<evidence type="ECO:0000256" key="6">
    <source>
        <dbReference type="ARBA" id="ARBA00022917"/>
    </source>
</evidence>
<dbReference type="SUPFAM" id="SSF52954">
    <property type="entry name" value="Class II aaRS ABD-related"/>
    <property type="match status" value="1"/>
</dbReference>
<dbReference type="AlphaFoldDB" id="A0A1G4JFJ0"/>
<evidence type="ECO:0000256" key="7">
    <source>
        <dbReference type="ARBA" id="ARBA00023146"/>
    </source>
</evidence>
<dbReference type="PRINTS" id="PR01046">
    <property type="entry name" value="TRNASYNTHPRO"/>
</dbReference>
<dbReference type="Pfam" id="PF00587">
    <property type="entry name" value="tRNA-synt_2b"/>
    <property type="match status" value="1"/>
</dbReference>
<evidence type="ECO:0000313" key="11">
    <source>
        <dbReference type="EMBL" id="SCU89042.1"/>
    </source>
</evidence>
<comment type="catalytic activity">
    <reaction evidence="9">
        <text>tRNA(Pro) + L-proline + ATP = L-prolyl-tRNA(Pro) + AMP + diphosphate</text>
        <dbReference type="Rhea" id="RHEA:14305"/>
        <dbReference type="Rhea" id="RHEA-COMP:9700"/>
        <dbReference type="Rhea" id="RHEA-COMP:9702"/>
        <dbReference type="ChEBI" id="CHEBI:30616"/>
        <dbReference type="ChEBI" id="CHEBI:33019"/>
        <dbReference type="ChEBI" id="CHEBI:60039"/>
        <dbReference type="ChEBI" id="CHEBI:78442"/>
        <dbReference type="ChEBI" id="CHEBI:78532"/>
        <dbReference type="ChEBI" id="CHEBI:456215"/>
        <dbReference type="EC" id="6.1.1.15"/>
    </reaction>
</comment>
<comment type="similarity">
    <text evidence="1">Belongs to the class-II aminoacyl-tRNA synthetase family.</text>
</comment>
<dbReference type="InterPro" id="IPR006195">
    <property type="entry name" value="aa-tRNA-synth_II"/>
</dbReference>
<evidence type="ECO:0000256" key="2">
    <source>
        <dbReference type="ARBA" id="ARBA00012831"/>
    </source>
</evidence>
<evidence type="ECO:0000256" key="4">
    <source>
        <dbReference type="ARBA" id="ARBA00022741"/>
    </source>
</evidence>
<dbReference type="PANTHER" id="PTHR42753">
    <property type="entry name" value="MITOCHONDRIAL RIBOSOME PROTEIN L39/PROLYL-TRNA LIGASE FAMILY MEMBER"/>
    <property type="match status" value="1"/>
</dbReference>
<dbReference type="InterPro" id="IPR002316">
    <property type="entry name" value="Pro-tRNA-ligase_IIa"/>
</dbReference>
<dbReference type="PANTHER" id="PTHR42753:SF2">
    <property type="entry name" value="PROLINE--TRNA LIGASE"/>
    <property type="match status" value="1"/>
</dbReference>
<dbReference type="Proteomes" id="UP000191024">
    <property type="component" value="Chromosome D"/>
</dbReference>
<evidence type="ECO:0000256" key="5">
    <source>
        <dbReference type="ARBA" id="ARBA00022840"/>
    </source>
</evidence>
<organism evidence="11 12">
    <name type="scientific">Lachancea mirantina</name>
    <dbReference type="NCBI Taxonomy" id="1230905"/>
    <lineage>
        <taxon>Eukaryota</taxon>
        <taxon>Fungi</taxon>
        <taxon>Dikarya</taxon>
        <taxon>Ascomycota</taxon>
        <taxon>Saccharomycotina</taxon>
        <taxon>Saccharomycetes</taxon>
        <taxon>Saccharomycetales</taxon>
        <taxon>Saccharomycetaceae</taxon>
        <taxon>Lachancea</taxon>
    </lineage>
</organism>
<evidence type="ECO:0000256" key="9">
    <source>
        <dbReference type="ARBA" id="ARBA00047671"/>
    </source>
</evidence>
<dbReference type="CDD" id="cd00779">
    <property type="entry name" value="ProRS_core_prok"/>
    <property type="match status" value="1"/>
</dbReference>
<gene>
    <name evidence="11" type="ORF">LAMI_0D12200G</name>
</gene>
<sequence>MSSSKSGRIIRRIGAFHAKNLTKDAYKTLPTHELLQALGFVKQSQSGLVHWLPLGLKSLNKISEVIKKHMDQDLGASEVSLSTLSARKLWEKTGRWGNTELFKLKDAKKADYCLNPTCEEEITALVGGYVSSYKDLPLIAYQITRKYRDERRPRGGLLRGREFLMKDAYSFDASKADAVATFDRVNKCYDGIFQDLGVPFVSAWADSGDIGGDMSKEYHYEHESGEDTVLKCDNCGSISNVEKCSSVPVEEGLHSGNADVKYALNACGDTLICLYYPEGRTLNWNLVKEALQEDVDVSMRDSDNLTILDKFKSTLSEDSELFASVVRVMDVRLNSRSNFPDFPLKQYMKSNFAQLGGVSLVDAIAGEICGSCQEGNLSEARTIEVGHSFYLGQKYSKVMKAKYMNKDNKDDFLEMGCYGIGVSRLVAAIGQVTRDKQGLRWPRAASPFEVTVCVPAPDERGTEVAEQLCNSSIDVWIDEDARTGLGRKVLQSHATGIPLCVAVGSKQWPFVDVEVRGERRANSWEQRYAQASRDEWTLTDQTDAGIEKHRVHKDRVAEVVTVLLADM</sequence>
<reference evidence="11 12" key="1">
    <citation type="submission" date="2016-03" db="EMBL/GenBank/DDBJ databases">
        <authorList>
            <person name="Devillers H."/>
        </authorList>
    </citation>
    <scope>NUCLEOTIDE SEQUENCE [LARGE SCALE GENOMIC DNA]</scope>
    <source>
        <strain evidence="11">CBS 11717</strain>
    </source>
</reference>
<name>A0A1G4JFJ0_9SACH</name>
<keyword evidence="6" id="KW-0648">Protein biosynthesis</keyword>
<dbReference type="EMBL" id="LT598463">
    <property type="protein sequence ID" value="SCU89042.1"/>
    <property type="molecule type" value="Genomic_DNA"/>
</dbReference>
<dbReference type="GO" id="GO:0004827">
    <property type="term" value="F:proline-tRNA ligase activity"/>
    <property type="evidence" value="ECO:0007669"/>
    <property type="project" value="UniProtKB-EC"/>
</dbReference>
<evidence type="ECO:0000256" key="8">
    <source>
        <dbReference type="ARBA" id="ARBA00029731"/>
    </source>
</evidence>
<dbReference type="InterPro" id="IPR002314">
    <property type="entry name" value="aa-tRNA-synt_IIb"/>
</dbReference>
<dbReference type="InterPro" id="IPR036621">
    <property type="entry name" value="Anticodon-bd_dom_sf"/>
</dbReference>
<keyword evidence="5" id="KW-0067">ATP-binding</keyword>
<dbReference type="GO" id="GO:0005739">
    <property type="term" value="C:mitochondrion"/>
    <property type="evidence" value="ECO:0007669"/>
    <property type="project" value="TreeGrafter"/>
</dbReference>
<dbReference type="NCBIfam" id="TIGR00409">
    <property type="entry name" value="proS_fam_II"/>
    <property type="match status" value="1"/>
</dbReference>
<dbReference type="EC" id="6.1.1.15" evidence="2"/>
<keyword evidence="12" id="KW-1185">Reference proteome</keyword>
<accession>A0A1G4JFJ0</accession>
<dbReference type="GO" id="GO:0006433">
    <property type="term" value="P:prolyl-tRNA aminoacylation"/>
    <property type="evidence" value="ECO:0007669"/>
    <property type="project" value="InterPro"/>
</dbReference>
<dbReference type="InterPro" id="IPR050062">
    <property type="entry name" value="Pro-tRNA_synthetase"/>
</dbReference>
<feature type="domain" description="Aminoacyl-transfer RNA synthetases class-II family profile" evidence="10">
    <location>
        <begin position="55"/>
        <end position="442"/>
    </location>
</feature>
<dbReference type="OrthoDB" id="10267474at2759"/>
<dbReference type="PROSITE" id="PS50862">
    <property type="entry name" value="AA_TRNA_LIGASE_II"/>
    <property type="match status" value="1"/>
</dbReference>
<protein>
    <recommendedName>
        <fullName evidence="2">proline--tRNA ligase</fullName>
        <ecNumber evidence="2">6.1.1.15</ecNumber>
    </recommendedName>
    <alternativeName>
        <fullName evidence="8">Prolyl-tRNA synthetase</fullName>
    </alternativeName>
</protein>
<dbReference type="InterPro" id="IPR004500">
    <property type="entry name" value="Pro-tRNA-synth_IIa_bac-type"/>
</dbReference>
<keyword evidence="3" id="KW-0436">Ligase</keyword>